<dbReference type="Proteomes" id="UP000095287">
    <property type="component" value="Unplaced"/>
</dbReference>
<dbReference type="AlphaFoldDB" id="A0A1I7ZVD9"/>
<dbReference type="Pfam" id="PF16044">
    <property type="entry name" value="DUF4796_C"/>
    <property type="match status" value="1"/>
</dbReference>
<proteinExistence type="predicted"/>
<sequence length="199" mass="22231">MALAYVSHHGCSTRVLTLMPYSKDVTCTSCGKPLLADTELPRAITDIPSPFAMQRDTSCSILIKPTNGSFMSHRLGENLHVGVSDRESVVYSYAANGVSLEPSGWDMTLIVFRLNAITLNETLRSFLSDHAHYFTRDSYRENGWNCFDFVIHFLAFAKLGRHSKAEFTRQFVTGPLRSAHRYTALVRKVVDNGPVIVNA</sequence>
<evidence type="ECO:0000313" key="3">
    <source>
        <dbReference type="WBParaSite" id="L893_g29962.t1"/>
    </source>
</evidence>
<organism evidence="2 3">
    <name type="scientific">Steinernema glaseri</name>
    <dbReference type="NCBI Taxonomy" id="37863"/>
    <lineage>
        <taxon>Eukaryota</taxon>
        <taxon>Metazoa</taxon>
        <taxon>Ecdysozoa</taxon>
        <taxon>Nematoda</taxon>
        <taxon>Chromadorea</taxon>
        <taxon>Rhabditida</taxon>
        <taxon>Tylenchina</taxon>
        <taxon>Panagrolaimomorpha</taxon>
        <taxon>Strongyloidoidea</taxon>
        <taxon>Steinernematidae</taxon>
        <taxon>Steinernema</taxon>
    </lineage>
</organism>
<keyword evidence="2" id="KW-1185">Reference proteome</keyword>
<dbReference type="PANTHER" id="PTHR33963:SF2">
    <property type="entry name" value="MKRN2 OPPOSITE STRAND PROTEIN"/>
    <property type="match status" value="1"/>
</dbReference>
<evidence type="ECO:0000259" key="1">
    <source>
        <dbReference type="Pfam" id="PF16044"/>
    </source>
</evidence>
<evidence type="ECO:0000313" key="2">
    <source>
        <dbReference type="Proteomes" id="UP000095287"/>
    </source>
</evidence>
<reference evidence="3" key="1">
    <citation type="submission" date="2016-11" db="UniProtKB">
        <authorList>
            <consortium name="WormBaseParasite"/>
        </authorList>
    </citation>
    <scope>IDENTIFICATION</scope>
</reference>
<protein>
    <submittedName>
        <fullName evidence="3">MKRN2 opposite strand protein</fullName>
    </submittedName>
</protein>
<dbReference type="InterPro" id="IPR032016">
    <property type="entry name" value="MKRN2OS-like"/>
</dbReference>
<dbReference type="InterPro" id="IPR053921">
    <property type="entry name" value="MKRN2OS-like_C"/>
</dbReference>
<feature type="domain" description="MKRN2 opposite strand protein-like C-terminal" evidence="1">
    <location>
        <begin position="46"/>
        <end position="189"/>
    </location>
</feature>
<name>A0A1I7ZVD9_9BILA</name>
<accession>A0A1I7ZVD9</accession>
<dbReference type="WBParaSite" id="L893_g29962.t1">
    <property type="protein sequence ID" value="L893_g29962.t1"/>
    <property type="gene ID" value="L893_g29962"/>
</dbReference>
<dbReference type="PANTHER" id="PTHR33963">
    <property type="entry name" value="MKRN2 OPPOSITE STRAND PROTEIN"/>
    <property type="match status" value="1"/>
</dbReference>